<evidence type="ECO:0000313" key="4">
    <source>
        <dbReference type="EMBL" id="MBP2065252.1"/>
    </source>
</evidence>
<reference evidence="3" key="1">
    <citation type="submission" date="2014-05" db="EMBL/GenBank/DDBJ databases">
        <authorList>
            <person name="Horn Fabian"/>
        </authorList>
    </citation>
    <scope>NUCLEOTIDE SEQUENCE</scope>
</reference>
<feature type="coiled-coil region" evidence="1">
    <location>
        <begin position="20"/>
        <end position="47"/>
    </location>
</feature>
<evidence type="ECO:0000313" key="3">
    <source>
        <dbReference type="EMBL" id="CDR09789.1"/>
    </source>
</evidence>
<accession>A0A061A303</accession>
<feature type="compositionally biased region" description="Pro residues" evidence="2">
    <location>
        <begin position="100"/>
        <end position="109"/>
    </location>
</feature>
<dbReference type="EMBL" id="LK022848">
    <property type="protein sequence ID" value="CDR09789.1"/>
    <property type="molecule type" value="Genomic_DNA"/>
</dbReference>
<keyword evidence="5" id="KW-1185">Reference proteome</keyword>
<dbReference type="EMBL" id="JAGGLR010000018">
    <property type="protein sequence ID" value="MBP2065252.1"/>
    <property type="molecule type" value="Genomic_DNA"/>
</dbReference>
<reference evidence="4 5" key="2">
    <citation type="submission" date="2021-03" db="EMBL/GenBank/DDBJ databases">
        <title>Genomic Encyclopedia of Type Strains, Phase IV (KMG-IV): sequencing the most valuable type-strain genomes for metagenomic binning, comparative biology and taxonomic classification.</title>
        <authorList>
            <person name="Goeker M."/>
        </authorList>
    </citation>
    <scope>NUCLEOTIDE SEQUENCE [LARGE SCALE GENOMIC DNA]</scope>
    <source>
        <strain evidence="4 5">DSM 41954</strain>
    </source>
</reference>
<protein>
    <submittedName>
        <fullName evidence="3">Uncharacterized protein</fullName>
    </submittedName>
</protein>
<dbReference type="HOGENOM" id="CLU_2182498_0_0_11"/>
<feature type="region of interest" description="Disordered" evidence="2">
    <location>
        <begin position="81"/>
        <end position="109"/>
    </location>
</feature>
<evidence type="ECO:0000313" key="5">
    <source>
        <dbReference type="Proteomes" id="UP000756710"/>
    </source>
</evidence>
<sequence>MSAEDLRYERDRKTSALAAIAIQQQVIRGLEEDIRREREKLAELVSAATTGTPGSPIPYGRVEHVARLLGVKRDRIAKIRAAVRRSRTGRTPQPSEPATAVPPPLHTAA</sequence>
<dbReference type="RefSeq" id="WP_044575120.1">
    <property type="nucleotide sequence ID" value="NZ_BAABDR010000007.1"/>
</dbReference>
<gene>
    <name evidence="4" type="ORF">J2Z30_006283</name>
    <name evidence="3" type="ORF">SIRAN6384</name>
</gene>
<proteinExistence type="predicted"/>
<keyword evidence="1" id="KW-0175">Coiled coil</keyword>
<organism evidence="3">
    <name type="scientific">Streptomyces iranensis</name>
    <dbReference type="NCBI Taxonomy" id="576784"/>
    <lineage>
        <taxon>Bacteria</taxon>
        <taxon>Bacillati</taxon>
        <taxon>Actinomycetota</taxon>
        <taxon>Actinomycetes</taxon>
        <taxon>Kitasatosporales</taxon>
        <taxon>Streptomycetaceae</taxon>
        <taxon>Streptomyces</taxon>
        <taxon>Streptomyces violaceusniger group</taxon>
    </lineage>
</organism>
<dbReference type="Proteomes" id="UP000756710">
    <property type="component" value="Unassembled WGS sequence"/>
</dbReference>
<dbReference type="PATRIC" id="fig|576784.4.peg.6503"/>
<evidence type="ECO:0000256" key="1">
    <source>
        <dbReference type="SAM" id="Coils"/>
    </source>
</evidence>
<name>A0A061A303_9ACTN</name>
<dbReference type="AlphaFoldDB" id="A0A061A303"/>
<dbReference type="GeneID" id="32470586"/>
<evidence type="ECO:0000256" key="2">
    <source>
        <dbReference type="SAM" id="MobiDB-lite"/>
    </source>
</evidence>